<feature type="non-terminal residue" evidence="2">
    <location>
        <position position="484"/>
    </location>
</feature>
<dbReference type="GO" id="GO:0097546">
    <property type="term" value="C:ciliary base"/>
    <property type="evidence" value="ECO:0007669"/>
    <property type="project" value="TreeGrafter"/>
</dbReference>
<feature type="region of interest" description="Disordered" evidence="1">
    <location>
        <begin position="128"/>
        <end position="182"/>
    </location>
</feature>
<feature type="compositionally biased region" description="Acidic residues" evidence="1">
    <location>
        <begin position="150"/>
        <end position="177"/>
    </location>
</feature>
<dbReference type="GO" id="GO:0036064">
    <property type="term" value="C:ciliary basal body"/>
    <property type="evidence" value="ECO:0007669"/>
    <property type="project" value="TreeGrafter"/>
</dbReference>
<feature type="compositionally biased region" description="Basic and acidic residues" evidence="1">
    <location>
        <begin position="128"/>
        <end position="138"/>
    </location>
</feature>
<dbReference type="GO" id="GO:1904491">
    <property type="term" value="P:protein localization to ciliary transition zone"/>
    <property type="evidence" value="ECO:0007669"/>
    <property type="project" value="TreeGrafter"/>
</dbReference>
<keyword evidence="3" id="KW-1185">Reference proteome</keyword>
<dbReference type="AlphaFoldDB" id="A0AAD5SJ82"/>
<evidence type="ECO:0000256" key="1">
    <source>
        <dbReference type="SAM" id="MobiDB-lite"/>
    </source>
</evidence>
<protein>
    <submittedName>
        <fullName evidence="2">Nephrocystin-4</fullName>
    </submittedName>
</protein>
<evidence type="ECO:0000313" key="2">
    <source>
        <dbReference type="EMBL" id="KAJ3055846.1"/>
    </source>
</evidence>
<dbReference type="Proteomes" id="UP001212841">
    <property type="component" value="Unassembled WGS sequence"/>
</dbReference>
<dbReference type="PANTHER" id="PTHR31043">
    <property type="entry name" value="NEPHROCYSTIN-4"/>
    <property type="match status" value="1"/>
</dbReference>
<accession>A0AAD5SJ82</accession>
<dbReference type="GO" id="GO:0097730">
    <property type="term" value="C:non-motile cilium"/>
    <property type="evidence" value="ECO:0007669"/>
    <property type="project" value="InterPro"/>
</dbReference>
<dbReference type="PANTHER" id="PTHR31043:SF3">
    <property type="entry name" value="NEPHROCYSTIN-4"/>
    <property type="match status" value="1"/>
</dbReference>
<dbReference type="InterPro" id="IPR029775">
    <property type="entry name" value="NPHP4"/>
</dbReference>
<organism evidence="2 3">
    <name type="scientific">Rhizophlyctis rosea</name>
    <dbReference type="NCBI Taxonomy" id="64517"/>
    <lineage>
        <taxon>Eukaryota</taxon>
        <taxon>Fungi</taxon>
        <taxon>Fungi incertae sedis</taxon>
        <taxon>Chytridiomycota</taxon>
        <taxon>Chytridiomycota incertae sedis</taxon>
        <taxon>Chytridiomycetes</taxon>
        <taxon>Rhizophlyctidales</taxon>
        <taxon>Rhizophlyctidaceae</taxon>
        <taxon>Rhizophlyctis</taxon>
    </lineage>
</organism>
<dbReference type="GO" id="GO:0035869">
    <property type="term" value="C:ciliary transition zone"/>
    <property type="evidence" value="ECO:0007669"/>
    <property type="project" value="TreeGrafter"/>
</dbReference>
<name>A0AAD5SJ82_9FUNG</name>
<dbReference type="EMBL" id="JADGJD010000057">
    <property type="protein sequence ID" value="KAJ3055846.1"/>
    <property type="molecule type" value="Genomic_DNA"/>
</dbReference>
<gene>
    <name evidence="2" type="primary">NPHP4_2</name>
    <name evidence="2" type="ORF">HK097_009049</name>
</gene>
<proteinExistence type="predicted"/>
<feature type="region of interest" description="Disordered" evidence="1">
    <location>
        <begin position="22"/>
        <end position="55"/>
    </location>
</feature>
<feature type="compositionally biased region" description="Basic residues" evidence="1">
    <location>
        <begin position="33"/>
        <end position="48"/>
    </location>
</feature>
<evidence type="ECO:0000313" key="3">
    <source>
        <dbReference type="Proteomes" id="UP001212841"/>
    </source>
</evidence>
<sequence length="484" mass="53642">MLTTHAHQPQIPWTQKFIQNGRLVPYTPPTPPKPKKRSLSRSPSKHRPIPPYELPNPSLRYPYQLLFSKLEGLPIPPTIPDTYLQSSAPLALQIRASLFDLQTGCFFGRTWKGRESVDLKAKGRVAMLKEGKGRNGKVERRRRRQRSDSDDSDEDESRSESEDSDSEVDEDDGEEREEAGFGHAIQGHRVNIGFQDECLYLHTALSSPNVVAILEFVFIVEFDSEESSQDFISGGWTLLHLFDPDRNGLDLESVWGPNGQANHVDEAIKLMPIFDGTPRALPFIAGSILGTSSGYPTLSTIPGAMFSYAFAPRPDVRPACSMWRENVWVGPGDDVPGLEVSAESITMAPAEAVGLSQIRIRIPQGIQKYEQNLLTSISFSHDHSFPNSLTPTPTGTLPLPKILERRLHIGLHNSHTFPTAPTILTLTPNLQAEDGTGSELVFNGNVELQRYMRGVEGVAVVFAVEYKVQMVVNVEKARKSGLLG</sequence>
<reference evidence="2" key="1">
    <citation type="submission" date="2020-05" db="EMBL/GenBank/DDBJ databases">
        <title>Phylogenomic resolution of chytrid fungi.</title>
        <authorList>
            <person name="Stajich J.E."/>
            <person name="Amses K."/>
            <person name="Simmons R."/>
            <person name="Seto K."/>
            <person name="Myers J."/>
            <person name="Bonds A."/>
            <person name="Quandt C.A."/>
            <person name="Barry K."/>
            <person name="Liu P."/>
            <person name="Grigoriev I."/>
            <person name="Longcore J.E."/>
            <person name="James T.Y."/>
        </authorList>
    </citation>
    <scope>NUCLEOTIDE SEQUENCE</scope>
    <source>
        <strain evidence="2">JEL0318</strain>
    </source>
</reference>
<comment type="caution">
    <text evidence="2">The sequence shown here is derived from an EMBL/GenBank/DDBJ whole genome shotgun (WGS) entry which is preliminary data.</text>
</comment>